<name>A0ABM4DB86_HYDVU</name>
<dbReference type="RefSeq" id="XP_065671625.1">
    <property type="nucleotide sequence ID" value="XM_065815553.1"/>
</dbReference>
<reference evidence="2" key="1">
    <citation type="submission" date="2025-08" db="UniProtKB">
        <authorList>
            <consortium name="RefSeq"/>
        </authorList>
    </citation>
    <scope>IDENTIFICATION</scope>
</reference>
<gene>
    <name evidence="2" type="primary">LOC136072497</name>
</gene>
<dbReference type="GeneID" id="136072497"/>
<dbReference type="Proteomes" id="UP001652625">
    <property type="component" value="Chromosome 13"/>
</dbReference>
<keyword evidence="1" id="KW-1185">Reference proteome</keyword>
<sequence>MFPEVLIRQKTVNNSDRRFHWCYASNKSENLKLRRLSQSIDSCAHMQTLVHKKKERKLITLLESFEREKVRYENEQNNKNIYLQLLKENIDKNGGASKYLLSSNILNVRSDKPKNSSTFCSSVLSKHKYINSQLKRRVAVRQVVPFYLYRDYRFKNHFDLYKKSQTDFSLHCSKNDLNSRSSNLCWLFSNQQKPSWTSRNASKTAASMLNNNGMPSELCNVSVSSLKSLPCSTNNSISLINAQSNLTPIERHELVMYRSGVKSGEDRELTKILNLSQNKSENFTYENSLKLRDILIKNLKKDNASCDNIDELLDSCDEGQVYPAFQPGFEETFEDFRMLRKCKYVRLSKLNWDSLKDVTMERLSRKKK</sequence>
<evidence type="ECO:0000313" key="2">
    <source>
        <dbReference type="RefSeq" id="XP_065671625.1"/>
    </source>
</evidence>
<proteinExistence type="predicted"/>
<evidence type="ECO:0000313" key="1">
    <source>
        <dbReference type="Proteomes" id="UP001652625"/>
    </source>
</evidence>
<protein>
    <submittedName>
        <fullName evidence="2">Uncharacterized protein LOC136072497 isoform X2</fullName>
    </submittedName>
</protein>
<accession>A0ABM4DB86</accession>
<organism evidence="1 2">
    <name type="scientific">Hydra vulgaris</name>
    <name type="common">Hydra</name>
    <name type="synonym">Hydra attenuata</name>
    <dbReference type="NCBI Taxonomy" id="6087"/>
    <lineage>
        <taxon>Eukaryota</taxon>
        <taxon>Metazoa</taxon>
        <taxon>Cnidaria</taxon>
        <taxon>Hydrozoa</taxon>
        <taxon>Hydroidolina</taxon>
        <taxon>Anthoathecata</taxon>
        <taxon>Aplanulata</taxon>
        <taxon>Hydridae</taxon>
        <taxon>Hydra</taxon>
    </lineage>
</organism>